<organism evidence="2 3">
    <name type="scientific">Clohesyomyces aquaticus</name>
    <dbReference type="NCBI Taxonomy" id="1231657"/>
    <lineage>
        <taxon>Eukaryota</taxon>
        <taxon>Fungi</taxon>
        <taxon>Dikarya</taxon>
        <taxon>Ascomycota</taxon>
        <taxon>Pezizomycotina</taxon>
        <taxon>Dothideomycetes</taxon>
        <taxon>Pleosporomycetidae</taxon>
        <taxon>Pleosporales</taxon>
        <taxon>Lindgomycetaceae</taxon>
        <taxon>Clohesyomyces</taxon>
    </lineage>
</organism>
<accession>A0A1Y1Z5D7</accession>
<dbReference type="Proteomes" id="UP000193144">
    <property type="component" value="Unassembled WGS sequence"/>
</dbReference>
<name>A0A1Y1Z5D7_9PLEO</name>
<protein>
    <submittedName>
        <fullName evidence="2">Uncharacterized protein</fullName>
    </submittedName>
</protein>
<proteinExistence type="predicted"/>
<keyword evidence="1" id="KW-0732">Signal</keyword>
<feature type="signal peptide" evidence="1">
    <location>
        <begin position="1"/>
        <end position="18"/>
    </location>
</feature>
<dbReference type="EMBL" id="MCFA01000125">
    <property type="protein sequence ID" value="ORY05481.1"/>
    <property type="molecule type" value="Genomic_DNA"/>
</dbReference>
<dbReference type="AlphaFoldDB" id="A0A1Y1Z5D7"/>
<keyword evidence="3" id="KW-1185">Reference proteome</keyword>
<feature type="chain" id="PRO_5012372631" evidence="1">
    <location>
        <begin position="19"/>
        <end position="116"/>
    </location>
</feature>
<dbReference type="OrthoDB" id="3746658at2759"/>
<sequence>MRFSTLLVPALAALSVSANPIAENPFEERGLSTRADPTPIACVPGQQYCGWAMLDGGLNWDPAVLRFLLCDAAGDCNWTGKNPWNYIWYCQRKYFAVPQKLCGKDNSCLGPVAHCS</sequence>
<reference evidence="2 3" key="1">
    <citation type="submission" date="2016-07" db="EMBL/GenBank/DDBJ databases">
        <title>Pervasive Adenine N6-methylation of Active Genes in Fungi.</title>
        <authorList>
            <consortium name="DOE Joint Genome Institute"/>
            <person name="Mondo S.J."/>
            <person name="Dannebaum R.O."/>
            <person name="Kuo R.C."/>
            <person name="Labutti K."/>
            <person name="Haridas S."/>
            <person name="Kuo A."/>
            <person name="Salamov A."/>
            <person name="Ahrendt S.R."/>
            <person name="Lipzen A."/>
            <person name="Sullivan W."/>
            <person name="Andreopoulos W.B."/>
            <person name="Clum A."/>
            <person name="Lindquist E."/>
            <person name="Daum C."/>
            <person name="Ramamoorthy G.K."/>
            <person name="Gryganskyi A."/>
            <person name="Culley D."/>
            <person name="Magnuson J.K."/>
            <person name="James T.Y."/>
            <person name="O'Malley M.A."/>
            <person name="Stajich J.E."/>
            <person name="Spatafora J.W."/>
            <person name="Visel A."/>
            <person name="Grigoriev I.V."/>
        </authorList>
    </citation>
    <scope>NUCLEOTIDE SEQUENCE [LARGE SCALE GENOMIC DNA]</scope>
    <source>
        <strain evidence="2 3">CBS 115471</strain>
    </source>
</reference>
<evidence type="ECO:0000313" key="2">
    <source>
        <dbReference type="EMBL" id="ORY05481.1"/>
    </source>
</evidence>
<gene>
    <name evidence="2" type="ORF">BCR34DRAFT_571945</name>
</gene>
<evidence type="ECO:0000256" key="1">
    <source>
        <dbReference type="SAM" id="SignalP"/>
    </source>
</evidence>
<comment type="caution">
    <text evidence="2">The sequence shown here is derived from an EMBL/GenBank/DDBJ whole genome shotgun (WGS) entry which is preliminary data.</text>
</comment>
<evidence type="ECO:0000313" key="3">
    <source>
        <dbReference type="Proteomes" id="UP000193144"/>
    </source>
</evidence>